<protein>
    <recommendedName>
        <fullName evidence="3">HTH CENPB-type domain-containing protein</fullName>
    </recommendedName>
</protein>
<dbReference type="PANTHER" id="PTHR19303:SF57">
    <property type="entry name" value="HTH CENPB-TYPE DOMAIN-CONTAINING PROTEIN"/>
    <property type="match status" value="1"/>
</dbReference>
<dbReference type="PROSITE" id="PS51253">
    <property type="entry name" value="HTH_CENPB"/>
    <property type="match status" value="1"/>
</dbReference>
<dbReference type="GO" id="GO:0003677">
    <property type="term" value="F:DNA binding"/>
    <property type="evidence" value="ECO:0007669"/>
    <property type="project" value="UniProtKB-KW"/>
</dbReference>
<gene>
    <name evidence="4" type="ORF">DYB25_009104</name>
</gene>
<comment type="caution">
    <text evidence="4">The sequence shown here is derived from an EMBL/GenBank/DDBJ whole genome shotgun (WGS) entry which is preliminary data.</text>
</comment>
<organism evidence="4 5">
    <name type="scientific">Aphanomyces astaci</name>
    <name type="common">Crayfish plague agent</name>
    <dbReference type="NCBI Taxonomy" id="112090"/>
    <lineage>
        <taxon>Eukaryota</taxon>
        <taxon>Sar</taxon>
        <taxon>Stramenopiles</taxon>
        <taxon>Oomycota</taxon>
        <taxon>Saprolegniomycetes</taxon>
        <taxon>Saprolegniales</taxon>
        <taxon>Verrucalvaceae</taxon>
        <taxon>Aphanomyces</taxon>
    </lineage>
</organism>
<dbReference type="EMBL" id="QUTA01011493">
    <property type="protein sequence ID" value="RHX98466.1"/>
    <property type="molecule type" value="Genomic_DNA"/>
</dbReference>
<dbReference type="SUPFAM" id="SSF46689">
    <property type="entry name" value="Homeodomain-like"/>
    <property type="match status" value="1"/>
</dbReference>
<dbReference type="Gene3D" id="1.10.10.60">
    <property type="entry name" value="Homeodomain-like"/>
    <property type="match status" value="1"/>
</dbReference>
<dbReference type="GO" id="GO:0005634">
    <property type="term" value="C:nucleus"/>
    <property type="evidence" value="ECO:0007669"/>
    <property type="project" value="TreeGrafter"/>
</dbReference>
<dbReference type="AlphaFoldDB" id="A0A396ZXW9"/>
<proteinExistence type="predicted"/>
<dbReference type="PANTHER" id="PTHR19303">
    <property type="entry name" value="TRANSPOSON"/>
    <property type="match status" value="1"/>
</dbReference>
<dbReference type="VEuPathDB" id="FungiDB:H257_11286"/>
<evidence type="ECO:0000313" key="5">
    <source>
        <dbReference type="Proteomes" id="UP000266239"/>
    </source>
</evidence>
<dbReference type="InterPro" id="IPR009057">
    <property type="entry name" value="Homeodomain-like_sf"/>
</dbReference>
<accession>A0A396ZXW9</accession>
<dbReference type="InterPro" id="IPR050863">
    <property type="entry name" value="CenT-Element_Derived"/>
</dbReference>
<reference evidence="4 5" key="1">
    <citation type="submission" date="2018-08" db="EMBL/GenBank/DDBJ databases">
        <title>Aphanomyces genome sequencing and annotation.</title>
        <authorList>
            <person name="Minardi D."/>
            <person name="Oidtmann B."/>
            <person name="Van Der Giezen M."/>
            <person name="Studholme D.J."/>
        </authorList>
    </citation>
    <scope>NUCLEOTIDE SEQUENCE [LARGE SCALE GENOMIC DNA]</scope>
    <source>
        <strain evidence="4 5">Yx</strain>
    </source>
</reference>
<feature type="domain" description="HTH CENPB-type" evidence="3">
    <location>
        <begin position="58"/>
        <end position="128"/>
    </location>
</feature>
<dbReference type="Proteomes" id="UP000266239">
    <property type="component" value="Unassembled WGS sequence"/>
</dbReference>
<keyword evidence="1" id="KW-0238">DNA-binding</keyword>
<dbReference type="Pfam" id="PF03221">
    <property type="entry name" value="HTH_Tnp_Tc5"/>
    <property type="match status" value="1"/>
</dbReference>
<evidence type="ECO:0000259" key="3">
    <source>
        <dbReference type="PROSITE" id="PS51253"/>
    </source>
</evidence>
<dbReference type="InterPro" id="IPR006600">
    <property type="entry name" value="HTH_CenpB_DNA-bd_dom"/>
</dbReference>
<dbReference type="SMART" id="SM00674">
    <property type="entry name" value="CENPB"/>
    <property type="match status" value="1"/>
</dbReference>
<evidence type="ECO:0000313" key="4">
    <source>
        <dbReference type="EMBL" id="RHX98466.1"/>
    </source>
</evidence>
<feature type="region of interest" description="Disordered" evidence="2">
    <location>
        <begin position="43"/>
        <end position="65"/>
    </location>
</feature>
<name>A0A396ZXW9_APHAT</name>
<sequence length="446" mass="48349">MPAPRTRSRYPAKLLEQAVNDVIQGKVGAKVAASTGIPYETLMRKARQRRAGQDSGSSRRGTKPMLPASCEEDLVAWISGMQQVGQPVDRHEILVKASQILRRISSRSKLSGGWYRRFMQRHPSLTNRVAQVISSARNSVDEDGVKQLFDSMEEAIETYGFTADRIFNMDETSFASRRKSKDVVALKGSRNVWAKTIAANFHLSIVACGNAAGTFIPPLFLLPGSGDMHSISKVNAISIASDAWTSQMSATNLVSGFRTAGLLPLSHEQMKRRYDMFKDGGAPESHIAAEWLVQRVTIREELLVLPAAPKKRAGRKRIDVAGRILTLALLLEIDNTKMERAEAAKATKLLRAKRAKKKAKKAICVTSVDGVDLASDSETILSATLTPEPMPGAKTMAAVKTKNGAKAKAGTKTKAGAKTKAGVKTTVAAMMDKPSRPPVVLVEACV</sequence>
<evidence type="ECO:0000256" key="2">
    <source>
        <dbReference type="SAM" id="MobiDB-lite"/>
    </source>
</evidence>
<evidence type="ECO:0000256" key="1">
    <source>
        <dbReference type="ARBA" id="ARBA00023125"/>
    </source>
</evidence>